<feature type="compositionally biased region" description="Low complexity" evidence="1">
    <location>
        <begin position="21"/>
        <end position="39"/>
    </location>
</feature>
<organism evidence="2 3">
    <name type="scientific">Ascosphaera apis ARSEF 7405</name>
    <dbReference type="NCBI Taxonomy" id="392613"/>
    <lineage>
        <taxon>Eukaryota</taxon>
        <taxon>Fungi</taxon>
        <taxon>Dikarya</taxon>
        <taxon>Ascomycota</taxon>
        <taxon>Pezizomycotina</taxon>
        <taxon>Eurotiomycetes</taxon>
        <taxon>Eurotiomycetidae</taxon>
        <taxon>Onygenales</taxon>
        <taxon>Ascosphaeraceae</taxon>
        <taxon>Ascosphaera</taxon>
    </lineage>
</organism>
<feature type="region of interest" description="Disordered" evidence="1">
    <location>
        <begin position="1"/>
        <end position="74"/>
    </location>
</feature>
<name>A0A168BBJ8_9EURO</name>
<sequence length="375" mass="42359">MAPNTKKRTRQTGHSSKKAKTTPATDASSSSNSGSVQSTQDQGENAREKSDTGNCRGDVSRRGSPSRSTKDSEEFHVVQQYQNLEACLVPLITTTAEFEAEFFRDLAEKKLTGPIALEKRFTFTDVKDLDFHMMRYDGIIDPPYDRYKKKYFDSGKRMLTYAIESPYHWRLMYCTRECITKSIIEKSSDRLLDVNGQPDTYTSESEEGIHGVRADIAFEIQGDHYIDIPDYPPIVVEVGPSSFHKSDAEYWLRNGRSKINLMLTVDLYSTTPDGPIRLDVTKWVEEGGHVKCESTISAEQDETGERKILDSSAQITFFLDCLAPHNDDKTPKNPLLVTLKHEHILEIFEALTVSKSGKDGWPFDEFGLPEAMNDA</sequence>
<proteinExistence type="predicted"/>
<evidence type="ECO:0000313" key="2">
    <source>
        <dbReference type="EMBL" id="KZZ95076.1"/>
    </source>
</evidence>
<dbReference type="Proteomes" id="UP000242877">
    <property type="component" value="Unassembled WGS sequence"/>
</dbReference>
<dbReference type="EMBL" id="AZGZ01000005">
    <property type="protein sequence ID" value="KZZ95076.1"/>
    <property type="molecule type" value="Genomic_DNA"/>
</dbReference>
<evidence type="ECO:0000256" key="1">
    <source>
        <dbReference type="SAM" id="MobiDB-lite"/>
    </source>
</evidence>
<gene>
    <name evidence="2" type="ORF">AAP_01564</name>
</gene>
<dbReference type="AlphaFoldDB" id="A0A168BBJ8"/>
<comment type="caution">
    <text evidence="2">The sequence shown here is derived from an EMBL/GenBank/DDBJ whole genome shotgun (WGS) entry which is preliminary data.</text>
</comment>
<accession>A0A168BBJ8</accession>
<keyword evidence="3" id="KW-1185">Reference proteome</keyword>
<dbReference type="VEuPathDB" id="FungiDB:AAP_01564"/>
<evidence type="ECO:0000313" key="3">
    <source>
        <dbReference type="Proteomes" id="UP000242877"/>
    </source>
</evidence>
<feature type="compositionally biased region" description="Basic residues" evidence="1">
    <location>
        <begin position="1"/>
        <end position="20"/>
    </location>
</feature>
<protein>
    <submittedName>
        <fullName evidence="2">Uncharacterized protein</fullName>
    </submittedName>
</protein>
<reference evidence="2 3" key="1">
    <citation type="journal article" date="2016" name="Genome Biol. Evol.">
        <title>Divergent and convergent evolution of fungal pathogenicity.</title>
        <authorList>
            <person name="Shang Y."/>
            <person name="Xiao G."/>
            <person name="Zheng P."/>
            <person name="Cen K."/>
            <person name="Zhan S."/>
            <person name="Wang C."/>
        </authorList>
    </citation>
    <scope>NUCLEOTIDE SEQUENCE [LARGE SCALE GENOMIC DNA]</scope>
    <source>
        <strain evidence="2 3">ARSEF 7405</strain>
    </source>
</reference>
<dbReference type="OrthoDB" id="10543620at2759"/>